<keyword evidence="2" id="KW-1185">Reference proteome</keyword>
<protein>
    <recommendedName>
        <fullName evidence="3">CopG family transcriptional regulator</fullName>
    </recommendedName>
</protein>
<evidence type="ECO:0000313" key="2">
    <source>
        <dbReference type="Proteomes" id="UP001597187"/>
    </source>
</evidence>
<proteinExistence type="predicted"/>
<dbReference type="RefSeq" id="WP_250872629.1">
    <property type="nucleotide sequence ID" value="NZ_JALXFV010000002.1"/>
</dbReference>
<organism evidence="1 2">
    <name type="scientific">Halomarina rubra</name>
    <dbReference type="NCBI Taxonomy" id="2071873"/>
    <lineage>
        <taxon>Archaea</taxon>
        <taxon>Methanobacteriati</taxon>
        <taxon>Methanobacteriota</taxon>
        <taxon>Stenosarchaea group</taxon>
        <taxon>Halobacteria</taxon>
        <taxon>Halobacteriales</taxon>
        <taxon>Natronomonadaceae</taxon>
        <taxon>Halomarina</taxon>
    </lineage>
</organism>
<comment type="caution">
    <text evidence="1">The sequence shown here is derived from an EMBL/GenBank/DDBJ whole genome shotgun (WGS) entry which is preliminary data.</text>
</comment>
<reference evidence="1 2" key="1">
    <citation type="journal article" date="2019" name="Int. J. Syst. Evol. Microbiol.">
        <title>The Global Catalogue of Microorganisms (GCM) 10K type strain sequencing project: providing services to taxonomists for standard genome sequencing and annotation.</title>
        <authorList>
            <consortium name="The Broad Institute Genomics Platform"/>
            <consortium name="The Broad Institute Genome Sequencing Center for Infectious Disease"/>
            <person name="Wu L."/>
            <person name="Ma J."/>
        </authorList>
    </citation>
    <scope>NUCLEOTIDE SEQUENCE [LARGE SCALE GENOMIC DNA]</scope>
    <source>
        <strain evidence="1 2">CGMCC 1.12563</strain>
    </source>
</reference>
<dbReference type="EMBL" id="JBHUDC010000002">
    <property type="protein sequence ID" value="MFD1512661.1"/>
    <property type="molecule type" value="Genomic_DNA"/>
</dbReference>
<accession>A0ABD6AS48</accession>
<evidence type="ECO:0008006" key="3">
    <source>
        <dbReference type="Google" id="ProtNLM"/>
    </source>
</evidence>
<dbReference type="AlphaFoldDB" id="A0ABD6AS48"/>
<gene>
    <name evidence="1" type="ORF">ACFSBT_05110</name>
</gene>
<dbReference type="InterPro" id="IPR055979">
    <property type="entry name" value="DUF7557"/>
</dbReference>
<dbReference type="Proteomes" id="UP001597187">
    <property type="component" value="Unassembled WGS sequence"/>
</dbReference>
<name>A0ABD6AS48_9EURY</name>
<dbReference type="Pfam" id="PF24434">
    <property type="entry name" value="DUF7557"/>
    <property type="match status" value="1"/>
</dbReference>
<sequence>MTTTVELPDDLVARLDTHLEDDETYPELIEELVNIYESTRFVQEGYSE</sequence>
<evidence type="ECO:0000313" key="1">
    <source>
        <dbReference type="EMBL" id="MFD1512661.1"/>
    </source>
</evidence>